<sequence>MDIEIIAVGGYNEVGRNMTAVRCGKEIVIFDMGLRLDQVMIHEDADIENMHSLDLIEMKAIPDDTIMNAVEGSVKAIVCSHGHLDHIGAIPKLAHRYNAPIISTPYTSELIRQQIAGEQKFGVNNKLFALKAGQRYTISPHLTLEFVRAQHSIIDTVFPVLHTPRGAVVYANDFKLDRTPVLGEPPDFARLRQIGKEGVIALITESVNIADNGRCPSEKIARDLVRDTITSYEDDKSALFVSTFSSHISRVKTIAECAHEIGRKPVLLGRSMERYSSAAEQLKLVGFPESLSMFGNRRTVDRTLRRIMKTGKDKFLPIVTGHQGESGAILTRIVMGDTPYKLEKGDKILFSAKVIPNPMNYGQRYLVEARAKMAGVRIFDELHVSGHAYREDHYEFLHLLNPQHVIPSHGDIGMTGGYAKFAEEIGYTLGNDLHVMRNGKSILIK</sequence>
<feature type="binding site" evidence="8">
    <location>
        <position position="86"/>
    </location>
    <ligand>
        <name>Zn(2+)</name>
        <dbReference type="ChEBI" id="CHEBI:29105"/>
        <label>2</label>
        <note>catalytic</note>
    </ligand>
</feature>
<dbReference type="NCBIfam" id="TIGR00649">
    <property type="entry name" value="MG423"/>
    <property type="match status" value="1"/>
</dbReference>
<evidence type="ECO:0000256" key="6">
    <source>
        <dbReference type="ARBA" id="ARBA00022839"/>
    </source>
</evidence>
<dbReference type="SMART" id="SM00849">
    <property type="entry name" value="Lactamase_B"/>
    <property type="match status" value="1"/>
</dbReference>
<dbReference type="Gene3D" id="3.40.50.10710">
    <property type="entry name" value="Metallo-hydrolase/oxidoreductase"/>
    <property type="match status" value="1"/>
</dbReference>
<dbReference type="RefSeq" id="WP_048181256.1">
    <property type="nucleotide sequence ID" value="NZ_JXOJ01000002.1"/>
</dbReference>
<dbReference type="EC" id="3.1.-.-" evidence="8"/>
<dbReference type="GO" id="GO:0006401">
    <property type="term" value="P:RNA catabolic process"/>
    <property type="evidence" value="ECO:0007669"/>
    <property type="project" value="UniProtKB-UniRule"/>
</dbReference>
<keyword evidence="3 8" id="KW-0479">Metal-binding</keyword>
<dbReference type="PANTHER" id="PTHR43694:SF1">
    <property type="entry name" value="RIBONUCLEASE J"/>
    <property type="match status" value="1"/>
</dbReference>
<comment type="subunit">
    <text evidence="8">Homodimer.</text>
</comment>
<dbReference type="GO" id="GO:0003723">
    <property type="term" value="F:RNA binding"/>
    <property type="evidence" value="ECO:0007669"/>
    <property type="project" value="UniProtKB-KW"/>
</dbReference>
<comment type="similarity">
    <text evidence="8">Belongs to the metallo-beta-lactamase superfamily. RNA-metabolizing metallo-beta-lactamase-like family. Archaeal RNase J subfamily.</text>
</comment>
<dbReference type="GO" id="GO:0008270">
    <property type="term" value="F:zinc ion binding"/>
    <property type="evidence" value="ECO:0007669"/>
    <property type="project" value="UniProtKB-UniRule"/>
</dbReference>
<evidence type="ECO:0000256" key="1">
    <source>
        <dbReference type="ARBA" id="ARBA00022490"/>
    </source>
</evidence>
<dbReference type="PATRIC" id="fig|1550566.3.peg.747"/>
<dbReference type="AlphaFoldDB" id="A0A0H1QYX1"/>
<dbReference type="GO" id="GO:0004534">
    <property type="term" value="F:5'-3' RNA exonuclease activity"/>
    <property type="evidence" value="ECO:0007669"/>
    <property type="project" value="UniProtKB-UniRule"/>
</dbReference>
<evidence type="ECO:0000256" key="3">
    <source>
        <dbReference type="ARBA" id="ARBA00022723"/>
    </source>
</evidence>
<dbReference type="STRING" id="1550566.SZ63_03460"/>
<dbReference type="OrthoDB" id="63419at2157"/>
<dbReference type="Proteomes" id="UP000035301">
    <property type="component" value="Unassembled WGS sequence"/>
</dbReference>
<dbReference type="InterPro" id="IPR055132">
    <property type="entry name" value="RNase_J_b_CASP"/>
</dbReference>
<name>A0A0H1QYX1_9EURY</name>
<keyword evidence="4 8" id="KW-0378">Hydrolase</keyword>
<evidence type="ECO:0000256" key="7">
    <source>
        <dbReference type="ARBA" id="ARBA00022884"/>
    </source>
</evidence>
<dbReference type="InterPro" id="IPR011108">
    <property type="entry name" value="RMMBL"/>
</dbReference>
<keyword evidence="7 8" id="KW-0694">RNA-binding</keyword>
<dbReference type="HAMAP" id="MF_01492">
    <property type="entry name" value="RNase_J_arch"/>
    <property type="match status" value="1"/>
</dbReference>
<comment type="function">
    <text evidence="8">An RNase that has 5'-3' exonuclease activity. May be involved in RNA degradation.</text>
</comment>
<reference evidence="10 11" key="1">
    <citation type="journal article" date="2015" name="Int. J. Syst. Evol. Microbiol.">
        <title>Methanoculleus sediminis sp. nov., a methanogen from sediments near a submarine mud volcano.</title>
        <authorList>
            <person name="Chen S.C."/>
            <person name="Chen M.F."/>
            <person name="Lai M.C."/>
            <person name="Weng C.Y."/>
            <person name="Wu S.Y."/>
            <person name="Lin S."/>
            <person name="Yang T.F."/>
            <person name="Chen P.C."/>
        </authorList>
    </citation>
    <scope>NUCLEOTIDE SEQUENCE [LARGE SCALE GENOMIC DNA]</scope>
    <source>
        <strain evidence="10 11">S3Fa</strain>
    </source>
</reference>
<evidence type="ECO:0000256" key="5">
    <source>
        <dbReference type="ARBA" id="ARBA00022833"/>
    </source>
</evidence>
<feature type="domain" description="Metallo-beta-lactamase" evidence="9">
    <location>
        <begin position="15"/>
        <end position="232"/>
    </location>
</feature>
<feature type="binding site" evidence="8">
    <location>
        <position position="173"/>
    </location>
    <ligand>
        <name>Zn(2+)</name>
        <dbReference type="ChEBI" id="CHEBI:29105"/>
        <label>2</label>
        <note>catalytic</note>
    </ligand>
</feature>
<evidence type="ECO:0000313" key="10">
    <source>
        <dbReference type="EMBL" id="KLK88133.1"/>
    </source>
</evidence>
<dbReference type="Pfam" id="PF22505">
    <property type="entry name" value="RNase_J_b_CASP"/>
    <property type="match status" value="1"/>
</dbReference>
<dbReference type="EMBL" id="JXOJ01000002">
    <property type="protein sequence ID" value="KLK88133.1"/>
    <property type="molecule type" value="Genomic_DNA"/>
</dbReference>
<keyword evidence="11" id="KW-1185">Reference proteome</keyword>
<feature type="binding site" evidence="8">
    <location>
        <position position="83"/>
    </location>
    <ligand>
        <name>Zn(2+)</name>
        <dbReference type="ChEBI" id="CHEBI:29105"/>
        <label>1</label>
        <note>catalytic</note>
    </ligand>
</feature>
<dbReference type="Pfam" id="PF07521">
    <property type="entry name" value="RMMBL"/>
    <property type="match status" value="1"/>
</dbReference>
<comment type="caution">
    <text evidence="10">The sequence shown here is derived from an EMBL/GenBank/DDBJ whole genome shotgun (WGS) entry which is preliminary data.</text>
</comment>
<dbReference type="CDD" id="cd07714">
    <property type="entry name" value="RNaseJ_MBL-fold"/>
    <property type="match status" value="1"/>
</dbReference>
<dbReference type="PANTHER" id="PTHR43694">
    <property type="entry name" value="RIBONUCLEASE J"/>
    <property type="match status" value="1"/>
</dbReference>
<dbReference type="InterPro" id="IPR042173">
    <property type="entry name" value="RNase_J_2"/>
</dbReference>
<proteinExistence type="inferred from homology"/>
<protein>
    <recommendedName>
        <fullName evidence="8">Ribonuclease J</fullName>
        <shortName evidence="8">RNase J</shortName>
        <ecNumber evidence="8">3.1.-.-</ecNumber>
    </recommendedName>
</protein>
<keyword evidence="2 8" id="KW-0540">Nuclease</keyword>
<feature type="binding site" evidence="8">
    <location>
        <begin position="383"/>
        <end position="387"/>
    </location>
    <ligand>
        <name>substrate</name>
    </ligand>
</feature>
<dbReference type="GO" id="GO:0005737">
    <property type="term" value="C:cytoplasm"/>
    <property type="evidence" value="ECO:0007669"/>
    <property type="project" value="UniProtKB-SubCell"/>
</dbReference>
<organism evidence="10 11">
    <name type="scientific">Methanoculleus sediminis</name>
    <dbReference type="NCBI Taxonomy" id="1550566"/>
    <lineage>
        <taxon>Archaea</taxon>
        <taxon>Methanobacteriati</taxon>
        <taxon>Methanobacteriota</taxon>
        <taxon>Stenosarchaea group</taxon>
        <taxon>Methanomicrobia</taxon>
        <taxon>Methanomicrobiales</taxon>
        <taxon>Methanomicrobiaceae</taxon>
        <taxon>Methanoculleus</taxon>
    </lineage>
</organism>
<keyword evidence="5 8" id="KW-0862">Zinc</keyword>
<comment type="cofactor">
    <cofactor evidence="8">
        <name>Zn(2+)</name>
        <dbReference type="ChEBI" id="CHEBI:29105"/>
    </cofactor>
    <text evidence="8">Binds 2 Zn(2+) ions per subunit. It is not clear if Zn(2+) or Mg(2+) is physiologically important.</text>
</comment>
<evidence type="ECO:0000313" key="11">
    <source>
        <dbReference type="Proteomes" id="UP000035301"/>
    </source>
</evidence>
<gene>
    <name evidence="8" type="primary">rnj</name>
    <name evidence="10" type="ORF">SZ63_03460</name>
</gene>
<evidence type="ECO:0000256" key="8">
    <source>
        <dbReference type="HAMAP-Rule" id="MF_01492"/>
    </source>
</evidence>
<keyword evidence="6 8" id="KW-0269">Exonuclease</keyword>
<feature type="binding site" evidence="8">
    <location>
        <position position="173"/>
    </location>
    <ligand>
        <name>Zn(2+)</name>
        <dbReference type="ChEBI" id="CHEBI:29105"/>
        <label>1</label>
        <note>catalytic</note>
    </ligand>
</feature>
<evidence type="ECO:0000259" key="9">
    <source>
        <dbReference type="SMART" id="SM00849"/>
    </source>
</evidence>
<feature type="binding site" evidence="8">
    <location>
        <position position="151"/>
    </location>
    <ligand>
        <name>Zn(2+)</name>
        <dbReference type="ChEBI" id="CHEBI:29105"/>
        <label>1</label>
        <note>catalytic</note>
    </ligand>
</feature>
<dbReference type="SUPFAM" id="SSF56281">
    <property type="entry name" value="Metallo-hydrolase/oxidoreductase"/>
    <property type="match status" value="1"/>
</dbReference>
<dbReference type="InterPro" id="IPR030879">
    <property type="entry name" value="RNase_J_arc"/>
</dbReference>
<evidence type="ECO:0000256" key="2">
    <source>
        <dbReference type="ARBA" id="ARBA00022722"/>
    </source>
</evidence>
<dbReference type="Gene3D" id="3.60.15.10">
    <property type="entry name" value="Ribonuclease Z/Hydroxyacylglutathione hydrolase-like"/>
    <property type="match status" value="1"/>
</dbReference>
<dbReference type="InterPro" id="IPR004613">
    <property type="entry name" value="RNase_J"/>
</dbReference>
<feature type="binding site" evidence="8">
    <location>
        <position position="81"/>
    </location>
    <ligand>
        <name>Zn(2+)</name>
        <dbReference type="ChEBI" id="CHEBI:29105"/>
        <label>1</label>
        <note>catalytic</note>
    </ligand>
</feature>
<accession>A0A0H1QYX1</accession>
<evidence type="ECO:0000256" key="4">
    <source>
        <dbReference type="ARBA" id="ARBA00022801"/>
    </source>
</evidence>
<dbReference type="InterPro" id="IPR036866">
    <property type="entry name" value="RibonucZ/Hydroxyglut_hydro"/>
</dbReference>
<feature type="binding site" evidence="8">
    <location>
        <position position="409"/>
    </location>
    <ligand>
        <name>Zn(2+)</name>
        <dbReference type="ChEBI" id="CHEBI:29105"/>
        <label>2</label>
        <note>catalytic</note>
    </ligand>
</feature>
<dbReference type="InterPro" id="IPR001279">
    <property type="entry name" value="Metallo-B-lactamas"/>
</dbReference>
<dbReference type="Pfam" id="PF12706">
    <property type="entry name" value="Lactamase_B_2"/>
    <property type="match status" value="1"/>
</dbReference>
<keyword evidence="1 8" id="KW-0963">Cytoplasm</keyword>
<feature type="binding site" evidence="8">
    <location>
        <position position="85"/>
    </location>
    <ligand>
        <name>Zn(2+)</name>
        <dbReference type="ChEBI" id="CHEBI:29105"/>
        <label>2</label>
        <note>catalytic</note>
    </ligand>
</feature>
<comment type="subcellular location">
    <subcellularLocation>
        <location evidence="8">Cytoplasm</location>
    </subcellularLocation>
</comment>